<proteinExistence type="predicted"/>
<dbReference type="Pfam" id="PF07311">
    <property type="entry name" value="Dodecin"/>
    <property type="match status" value="1"/>
</dbReference>
<sequence>MAVVKVIELLAESKDGWEAATRDAVKEASKTVKNIKSVYVKEMQAVVEGEEITTYRVNVKISFLVD</sequence>
<dbReference type="PANTHER" id="PTHR39324">
    <property type="entry name" value="CALCIUM DODECIN"/>
    <property type="match status" value="1"/>
</dbReference>
<accession>A0A1G8LJ71</accession>
<evidence type="ECO:0000313" key="2">
    <source>
        <dbReference type="Proteomes" id="UP000183255"/>
    </source>
</evidence>
<evidence type="ECO:0000313" key="1">
    <source>
        <dbReference type="EMBL" id="SDI55742.1"/>
    </source>
</evidence>
<dbReference type="RefSeq" id="WP_031575382.1">
    <property type="nucleotide sequence ID" value="NZ_DAMANS010000023.1"/>
</dbReference>
<dbReference type="EMBL" id="FNDZ01000003">
    <property type="protein sequence ID" value="SDI55742.1"/>
    <property type="molecule type" value="Genomic_DNA"/>
</dbReference>
<dbReference type="InterPro" id="IPR025543">
    <property type="entry name" value="Dodecin-like"/>
</dbReference>
<gene>
    <name evidence="1" type="ORF">SAMN05421804_10396</name>
</gene>
<dbReference type="InterPro" id="IPR036694">
    <property type="entry name" value="Dodecin-like_sf"/>
</dbReference>
<reference evidence="1 2" key="1">
    <citation type="submission" date="2016-10" db="EMBL/GenBank/DDBJ databases">
        <authorList>
            <person name="de Groot N.N."/>
        </authorList>
    </citation>
    <scope>NUCLEOTIDE SEQUENCE [LARGE SCALE GENOMIC DNA]</scope>
    <source>
        <strain evidence="1 2">CGMCC 1.5058</strain>
    </source>
</reference>
<dbReference type="Gene3D" id="3.30.1660.10">
    <property type="entry name" value="Flavin-binding protein dodecin"/>
    <property type="match status" value="1"/>
</dbReference>
<evidence type="ECO:0008006" key="3">
    <source>
        <dbReference type="Google" id="ProtNLM"/>
    </source>
</evidence>
<dbReference type="InterPro" id="IPR009923">
    <property type="entry name" value="Dodecin"/>
</dbReference>
<dbReference type="Proteomes" id="UP000183255">
    <property type="component" value="Unassembled WGS sequence"/>
</dbReference>
<organism evidence="1 2">
    <name type="scientific">Proteiniclasticum ruminis</name>
    <dbReference type="NCBI Taxonomy" id="398199"/>
    <lineage>
        <taxon>Bacteria</taxon>
        <taxon>Bacillati</taxon>
        <taxon>Bacillota</taxon>
        <taxon>Clostridia</taxon>
        <taxon>Eubacteriales</taxon>
        <taxon>Clostridiaceae</taxon>
        <taxon>Proteiniclasticum</taxon>
    </lineage>
</organism>
<dbReference type="AlphaFoldDB" id="A0A1G8LJ71"/>
<dbReference type="SUPFAM" id="SSF89807">
    <property type="entry name" value="Dodecin-like"/>
    <property type="match status" value="1"/>
</dbReference>
<dbReference type="PANTHER" id="PTHR39324:SF1">
    <property type="entry name" value="CALCIUM DODECIN"/>
    <property type="match status" value="1"/>
</dbReference>
<protein>
    <recommendedName>
        <fullName evidence="3">Dodecin domain-containing protein</fullName>
    </recommendedName>
</protein>
<name>A0A1G8LJ71_9CLOT</name>